<organism evidence="4 5">
    <name type="scientific">Macrococcoides caseolyticum</name>
    <dbReference type="NCBI Taxonomy" id="69966"/>
    <lineage>
        <taxon>Bacteria</taxon>
        <taxon>Bacillati</taxon>
        <taxon>Bacillota</taxon>
        <taxon>Bacilli</taxon>
        <taxon>Bacillales</taxon>
        <taxon>Staphylococcaceae</taxon>
        <taxon>Macrococcoides</taxon>
    </lineage>
</organism>
<dbReference type="GO" id="GO:0016020">
    <property type="term" value="C:membrane"/>
    <property type="evidence" value="ECO:0007669"/>
    <property type="project" value="UniProtKB-SubCell"/>
</dbReference>
<dbReference type="Proteomes" id="UP000233482">
    <property type="component" value="Unassembled WGS sequence"/>
</dbReference>
<comment type="subcellular location">
    <subcellularLocation>
        <location evidence="1">Membrane</location>
    </subcellularLocation>
</comment>
<evidence type="ECO:0000256" key="1">
    <source>
        <dbReference type="ARBA" id="ARBA00004370"/>
    </source>
</evidence>
<dbReference type="RefSeq" id="WP_101144020.1">
    <property type="nucleotide sequence ID" value="NZ_PIWO01000001.1"/>
</dbReference>
<dbReference type="PANTHER" id="PTHR46825:SF11">
    <property type="entry name" value="PENICILLIN-BINDING PROTEIN 4"/>
    <property type="match status" value="1"/>
</dbReference>
<reference evidence="4 5" key="1">
    <citation type="submission" date="2017-12" db="EMBL/GenBank/DDBJ databases">
        <title>Genomics of Macrococcus caseolyticus.</title>
        <authorList>
            <person name="MacFadyen A.C."/>
            <person name="Paterson G.K."/>
        </authorList>
    </citation>
    <scope>NUCLEOTIDE SEQUENCE [LARGE SCALE GENOMIC DNA]</scope>
    <source>
        <strain evidence="4 5">5788_EF188</strain>
    </source>
</reference>
<evidence type="ECO:0000313" key="4">
    <source>
        <dbReference type="EMBL" id="PKE27351.1"/>
    </source>
</evidence>
<gene>
    <name evidence="4" type="ORF">CW686_00735</name>
</gene>
<dbReference type="SUPFAM" id="SSF56601">
    <property type="entry name" value="beta-lactamase/transpeptidase-like"/>
    <property type="match status" value="1"/>
</dbReference>
<protein>
    <submittedName>
        <fullName evidence="4">Methicillin resistance protein FmtA</fullName>
    </submittedName>
</protein>
<sequence>MRKLIVLLLTIGLWGALIYELTGKNNEAYEVNGKQNTGVQTNVSKTSQNEALKIQVDQLIKKNHFNGSVFVAYNNDTLLDQSYGFKDADQTKKFDENSMYLIGSCQKLITGIITKQLVDDRRINVDVPVKHYIPNFKYPNIKIKDLILHRSGLVKYAFHGDYHGLDASVDNINATGLGQVPHGSYLYNDANYILLAKVIENVTGKSYQQNVEQRIFKKYHLKESSFFDDEKLSPYFVKGLKYANHNWKAIEPTGLDKFYGAGNIYMSPKDMGILLNDVMQYRVLSKSQLDSISKPMIFNIHSKYRYGMSLKKEYYRSRGYFFGIDFVSLFNHNKVVVVATNKLIQNEIPNNEKLAQQIYSLLK</sequence>
<proteinExistence type="predicted"/>
<dbReference type="Gene3D" id="3.40.710.10">
    <property type="entry name" value="DD-peptidase/beta-lactamase superfamily"/>
    <property type="match status" value="1"/>
</dbReference>
<dbReference type="PANTHER" id="PTHR46825">
    <property type="entry name" value="D-ALANYL-D-ALANINE-CARBOXYPEPTIDASE/ENDOPEPTIDASE AMPH"/>
    <property type="match status" value="1"/>
</dbReference>
<dbReference type="AlphaFoldDB" id="A0A855GIW6"/>
<dbReference type="InterPro" id="IPR001466">
    <property type="entry name" value="Beta-lactam-related"/>
</dbReference>
<feature type="domain" description="Beta-lactamase-related" evidence="3">
    <location>
        <begin position="65"/>
        <end position="344"/>
    </location>
</feature>
<evidence type="ECO:0000313" key="5">
    <source>
        <dbReference type="Proteomes" id="UP000233482"/>
    </source>
</evidence>
<evidence type="ECO:0000259" key="3">
    <source>
        <dbReference type="Pfam" id="PF00144"/>
    </source>
</evidence>
<comment type="caution">
    <text evidence="4">The sequence shown here is derived from an EMBL/GenBank/DDBJ whole genome shotgun (WGS) entry which is preliminary data.</text>
</comment>
<keyword evidence="2" id="KW-0472">Membrane</keyword>
<dbReference type="InterPro" id="IPR012338">
    <property type="entry name" value="Beta-lactam/transpept-like"/>
</dbReference>
<dbReference type="InterPro" id="IPR050491">
    <property type="entry name" value="AmpC-like"/>
</dbReference>
<dbReference type="EMBL" id="PIXC01000001">
    <property type="protein sequence ID" value="PKE27351.1"/>
    <property type="molecule type" value="Genomic_DNA"/>
</dbReference>
<dbReference type="Pfam" id="PF00144">
    <property type="entry name" value="Beta-lactamase"/>
    <property type="match status" value="1"/>
</dbReference>
<accession>A0A855GIW6</accession>
<name>A0A855GIW6_9STAP</name>
<evidence type="ECO:0000256" key="2">
    <source>
        <dbReference type="ARBA" id="ARBA00023136"/>
    </source>
</evidence>